<comment type="PTM">
    <text evidence="11">Is synthesized initially as an inactive proenzyme. Formation of the active enzyme involves a self-maturation process in which the active site pyruvoyl group is generated from an internal serine residue via an autocatalytic post-translational modification. Two non-identical subunits are generated from the proenzyme in this reaction, and the pyruvate is formed at the N-terminus of the alpha chain, which is derived from the carboxyl end of the proenzyme. The post-translation cleavage follows an unusual pathway, termed non-hydrolytic serinolysis, in which the side chain hydroxyl group of the serine supplies its oxygen atom to form the C-terminus of the beta chain, while the remainder of the serine residue undergoes an oxidative deamination to produce ammonia and the pyruvoyl prosthetic group on the alpha chain.</text>
</comment>
<feature type="chain" id="PRO_5031657275" description="Phosphatidylserine decarboxylase beta chain" evidence="11">
    <location>
        <begin position="1"/>
        <end position="183"/>
    </location>
</feature>
<evidence type="ECO:0000256" key="8">
    <source>
        <dbReference type="ARBA" id="ARBA00023239"/>
    </source>
</evidence>
<keyword evidence="8 11" id="KW-0456">Lyase</keyword>
<gene>
    <name evidence="11" type="primary">psd</name>
    <name evidence="13" type="ORF">ENS31_04795</name>
</gene>
<dbReference type="InterPro" id="IPR033175">
    <property type="entry name" value="PSD-A"/>
</dbReference>
<evidence type="ECO:0000256" key="7">
    <source>
        <dbReference type="ARBA" id="ARBA00023209"/>
    </source>
</evidence>
<feature type="chain" id="PRO_5031657276" description="Phosphatidylserine decarboxylase alpha chain" evidence="11">
    <location>
        <begin position="184"/>
        <end position="216"/>
    </location>
</feature>
<dbReference type="GO" id="GO:0005886">
    <property type="term" value="C:plasma membrane"/>
    <property type="evidence" value="ECO:0007669"/>
    <property type="project" value="UniProtKB-SubCell"/>
</dbReference>
<evidence type="ECO:0000256" key="1">
    <source>
        <dbReference type="ARBA" id="ARBA00022475"/>
    </source>
</evidence>
<feature type="transmembrane region" description="Helical" evidence="12">
    <location>
        <begin position="32"/>
        <end position="51"/>
    </location>
</feature>
<evidence type="ECO:0000256" key="3">
    <source>
        <dbReference type="ARBA" id="ARBA00022793"/>
    </source>
</evidence>
<dbReference type="PANTHER" id="PTHR35809:SF1">
    <property type="entry name" value="ARCHAETIDYLSERINE DECARBOXYLASE PROENZYME-RELATED"/>
    <property type="match status" value="1"/>
</dbReference>
<dbReference type="GO" id="GO:0004609">
    <property type="term" value="F:phosphatidylserine decarboxylase activity"/>
    <property type="evidence" value="ECO:0007669"/>
    <property type="project" value="UniProtKB-UniRule"/>
</dbReference>
<dbReference type="NCBIfam" id="NF003685">
    <property type="entry name" value="PRK05305.2-5"/>
    <property type="match status" value="1"/>
</dbReference>
<keyword evidence="9 11" id="KW-1208">Phospholipid metabolism</keyword>
<proteinExistence type="inferred from homology"/>
<keyword evidence="10 11" id="KW-0670">Pyruvate</keyword>
<organism evidence="13">
    <name type="scientific">Ignavibacterium album</name>
    <dbReference type="NCBI Taxonomy" id="591197"/>
    <lineage>
        <taxon>Bacteria</taxon>
        <taxon>Pseudomonadati</taxon>
        <taxon>Ignavibacteriota</taxon>
        <taxon>Ignavibacteria</taxon>
        <taxon>Ignavibacteriales</taxon>
        <taxon>Ignavibacteriaceae</taxon>
        <taxon>Ignavibacterium</taxon>
    </lineage>
</organism>
<comment type="subunit">
    <text evidence="11">Heterodimer of a large membrane-associated beta subunit and a small pyruvoyl-containing alpha subunit.</text>
</comment>
<comment type="pathway">
    <text evidence="11">Phospholipid metabolism; phosphatidylethanolamine biosynthesis; phosphatidylethanolamine from CDP-diacylglycerol: step 2/2.</text>
</comment>
<evidence type="ECO:0000256" key="4">
    <source>
        <dbReference type="ARBA" id="ARBA00023098"/>
    </source>
</evidence>
<comment type="similarity">
    <text evidence="11">Belongs to the phosphatidylserine decarboxylase family. PSD-A subfamily.</text>
</comment>
<evidence type="ECO:0000256" key="2">
    <source>
        <dbReference type="ARBA" id="ARBA00022516"/>
    </source>
</evidence>
<evidence type="ECO:0000313" key="13">
    <source>
        <dbReference type="EMBL" id="HFI90836.1"/>
    </source>
</evidence>
<dbReference type="HAMAP" id="MF_00664">
    <property type="entry name" value="PS_decarb_PSD_A"/>
    <property type="match status" value="1"/>
</dbReference>
<feature type="site" description="Cleavage (non-hydrolytic); by autocatalysis" evidence="11">
    <location>
        <begin position="183"/>
        <end position="184"/>
    </location>
</feature>
<keyword evidence="2 11" id="KW-0444">Lipid biosynthesis</keyword>
<name>A0A7V2ZIY5_9BACT</name>
<feature type="active site" description="Schiff-base intermediate with substrate; via pyruvic acid" evidence="11">
    <location>
        <position position="184"/>
    </location>
</feature>
<evidence type="ECO:0000256" key="10">
    <source>
        <dbReference type="ARBA" id="ARBA00023317"/>
    </source>
</evidence>
<feature type="modified residue" description="Pyruvic acid (Ser); by autocatalysis" evidence="11">
    <location>
        <position position="184"/>
    </location>
</feature>
<comment type="subcellular location">
    <subcellularLocation>
        <location evidence="11">Cell membrane</location>
        <topology evidence="11">Peripheral membrane protein</topology>
    </subcellularLocation>
</comment>
<dbReference type="EC" id="4.1.1.65" evidence="11"/>
<dbReference type="Pfam" id="PF02666">
    <property type="entry name" value="PS_Dcarbxylase"/>
    <property type="match status" value="1"/>
</dbReference>
<keyword evidence="12" id="KW-0812">Transmembrane</keyword>
<keyword evidence="4 11" id="KW-0443">Lipid metabolism</keyword>
<dbReference type="InterPro" id="IPR003817">
    <property type="entry name" value="PS_Dcarbxylase"/>
</dbReference>
<evidence type="ECO:0000256" key="5">
    <source>
        <dbReference type="ARBA" id="ARBA00023136"/>
    </source>
</evidence>
<dbReference type="PANTHER" id="PTHR35809">
    <property type="entry name" value="ARCHAETIDYLSERINE DECARBOXYLASE PROENZYME-RELATED"/>
    <property type="match status" value="1"/>
</dbReference>
<keyword evidence="12" id="KW-1133">Transmembrane helix</keyword>
<reference evidence="13" key="1">
    <citation type="journal article" date="2020" name="mSystems">
        <title>Genome- and Community-Level Interaction Insights into Carbon Utilization and Element Cycling Functions of Hydrothermarchaeota in Hydrothermal Sediment.</title>
        <authorList>
            <person name="Zhou Z."/>
            <person name="Liu Y."/>
            <person name="Xu W."/>
            <person name="Pan J."/>
            <person name="Luo Z.H."/>
            <person name="Li M."/>
        </authorList>
    </citation>
    <scope>NUCLEOTIDE SEQUENCE [LARGE SCALE GENOMIC DNA]</scope>
    <source>
        <strain evidence="13">SpSt-479</strain>
    </source>
</reference>
<evidence type="ECO:0000256" key="6">
    <source>
        <dbReference type="ARBA" id="ARBA00023145"/>
    </source>
</evidence>
<keyword evidence="7 11" id="KW-0594">Phospholipid biosynthesis</keyword>
<accession>A0A7V2ZIY5</accession>
<evidence type="ECO:0000256" key="9">
    <source>
        <dbReference type="ARBA" id="ARBA00023264"/>
    </source>
</evidence>
<sequence>MFTKYGYNTIGIVAIISFLLIVIGILVNNGFIRYPLLIIAIFLIVFTLNFFRDPERIIPSKENIVVSPADGRVLFVKEVIDEKFIKGKVKQISIFMSPLNVHVNRIPISGKVDYLKHYEGEFIAAFEDKASEKNERTEIGITSDKGKVLFTQIAGFVARRIVCDLNIGDTVKIGERFGMIKFGSRVDILVPVEWQEKVKKDDNVFAGETILFEILQ</sequence>
<evidence type="ECO:0000256" key="11">
    <source>
        <dbReference type="HAMAP-Rule" id="MF_00664"/>
    </source>
</evidence>
<dbReference type="UniPathway" id="UPA00558">
    <property type="reaction ID" value="UER00616"/>
</dbReference>
<protein>
    <recommendedName>
        <fullName evidence="11">Phosphatidylserine decarboxylase proenzyme</fullName>
        <ecNumber evidence="11">4.1.1.65</ecNumber>
    </recommendedName>
    <component>
        <recommendedName>
            <fullName evidence="11">Phosphatidylserine decarboxylase alpha chain</fullName>
        </recommendedName>
    </component>
    <component>
        <recommendedName>
            <fullName evidence="11">Phosphatidylserine decarboxylase beta chain</fullName>
        </recommendedName>
    </component>
</protein>
<keyword evidence="3 11" id="KW-0210">Decarboxylase</keyword>
<dbReference type="NCBIfam" id="NF003678">
    <property type="entry name" value="PRK05305.1-2"/>
    <property type="match status" value="1"/>
</dbReference>
<evidence type="ECO:0000256" key="12">
    <source>
        <dbReference type="SAM" id="Phobius"/>
    </source>
</evidence>
<comment type="caution">
    <text evidence="13">The sequence shown here is derived from an EMBL/GenBank/DDBJ whole genome shotgun (WGS) entry which is preliminary data.</text>
</comment>
<comment type="catalytic activity">
    <reaction evidence="11">
        <text>a 1,2-diacyl-sn-glycero-3-phospho-L-serine + H(+) = a 1,2-diacyl-sn-glycero-3-phosphoethanolamine + CO2</text>
        <dbReference type="Rhea" id="RHEA:20828"/>
        <dbReference type="ChEBI" id="CHEBI:15378"/>
        <dbReference type="ChEBI" id="CHEBI:16526"/>
        <dbReference type="ChEBI" id="CHEBI:57262"/>
        <dbReference type="ChEBI" id="CHEBI:64612"/>
        <dbReference type="EC" id="4.1.1.65"/>
    </reaction>
</comment>
<comment type="function">
    <text evidence="11">Catalyzes the formation of phosphatidylethanolamine (PtdEtn) from phosphatidylserine (PtdSer).</text>
</comment>
<feature type="transmembrane region" description="Helical" evidence="12">
    <location>
        <begin position="7"/>
        <end position="26"/>
    </location>
</feature>
<dbReference type="EMBL" id="DSUJ01000008">
    <property type="protein sequence ID" value="HFI90836.1"/>
    <property type="molecule type" value="Genomic_DNA"/>
</dbReference>
<dbReference type="AlphaFoldDB" id="A0A7V2ZIY5"/>
<keyword evidence="1 11" id="KW-1003">Cell membrane</keyword>
<keyword evidence="6 11" id="KW-0865">Zymogen</keyword>
<comment type="cofactor">
    <cofactor evidence="11">
        <name>pyruvate</name>
        <dbReference type="ChEBI" id="CHEBI:15361"/>
    </cofactor>
    <text evidence="11">Binds 1 pyruvoyl group covalently per subunit.</text>
</comment>
<dbReference type="GO" id="GO:0006646">
    <property type="term" value="P:phosphatidylethanolamine biosynthetic process"/>
    <property type="evidence" value="ECO:0007669"/>
    <property type="project" value="UniProtKB-UniRule"/>
</dbReference>
<keyword evidence="5 11" id="KW-0472">Membrane</keyword>